<accession>A0A367JQI4</accession>
<gene>
    <name evidence="1" type="ORF">CU098_011297</name>
</gene>
<dbReference type="AlphaFoldDB" id="A0A367JQI4"/>
<evidence type="ECO:0000313" key="2">
    <source>
        <dbReference type="Proteomes" id="UP000253551"/>
    </source>
</evidence>
<dbReference type="Proteomes" id="UP000253551">
    <property type="component" value="Unassembled WGS sequence"/>
</dbReference>
<comment type="caution">
    <text evidence="1">The sequence shown here is derived from an EMBL/GenBank/DDBJ whole genome shotgun (WGS) entry which is preliminary data.</text>
</comment>
<proteinExistence type="predicted"/>
<keyword evidence="2" id="KW-1185">Reference proteome</keyword>
<sequence>YGSNNDSLKMDIGYQVLSLKYQLLKALQFQVTIANKLSLRQKEHEIHRLVRNLQRSL</sequence>
<dbReference type="EMBL" id="PJQM01002885">
    <property type="protein sequence ID" value="RCH92145.1"/>
    <property type="molecule type" value="Genomic_DNA"/>
</dbReference>
<evidence type="ECO:0000313" key="1">
    <source>
        <dbReference type="EMBL" id="RCH92145.1"/>
    </source>
</evidence>
<protein>
    <submittedName>
        <fullName evidence="1">Uncharacterized protein</fullName>
    </submittedName>
</protein>
<reference evidence="1 2" key="1">
    <citation type="journal article" date="2018" name="G3 (Bethesda)">
        <title>Phylogenetic and Phylogenomic Definition of Rhizopus Species.</title>
        <authorList>
            <person name="Gryganskyi A.P."/>
            <person name="Golan J."/>
            <person name="Dolatabadi S."/>
            <person name="Mondo S."/>
            <person name="Robb S."/>
            <person name="Idnurm A."/>
            <person name="Muszewska A."/>
            <person name="Steczkiewicz K."/>
            <person name="Masonjones S."/>
            <person name="Liao H.L."/>
            <person name="Gajdeczka M.T."/>
            <person name="Anike F."/>
            <person name="Vuek A."/>
            <person name="Anishchenko I.M."/>
            <person name="Voigt K."/>
            <person name="de Hoog G.S."/>
            <person name="Smith M.E."/>
            <person name="Heitman J."/>
            <person name="Vilgalys R."/>
            <person name="Stajich J.E."/>
        </authorList>
    </citation>
    <scope>NUCLEOTIDE SEQUENCE [LARGE SCALE GENOMIC DNA]</scope>
    <source>
        <strain evidence="1 2">LSU 92-RS-03</strain>
    </source>
</reference>
<feature type="non-terminal residue" evidence="1">
    <location>
        <position position="1"/>
    </location>
</feature>
<organism evidence="1 2">
    <name type="scientific">Rhizopus stolonifer</name>
    <name type="common">Rhizopus nigricans</name>
    <dbReference type="NCBI Taxonomy" id="4846"/>
    <lineage>
        <taxon>Eukaryota</taxon>
        <taxon>Fungi</taxon>
        <taxon>Fungi incertae sedis</taxon>
        <taxon>Mucoromycota</taxon>
        <taxon>Mucoromycotina</taxon>
        <taxon>Mucoromycetes</taxon>
        <taxon>Mucorales</taxon>
        <taxon>Mucorineae</taxon>
        <taxon>Rhizopodaceae</taxon>
        <taxon>Rhizopus</taxon>
    </lineage>
</organism>
<name>A0A367JQI4_RHIST</name>